<dbReference type="InterPro" id="IPR012337">
    <property type="entry name" value="RNaseH-like_sf"/>
</dbReference>
<dbReference type="EMBL" id="JACEIK010003696">
    <property type="protein sequence ID" value="MCD9642753.1"/>
    <property type="molecule type" value="Genomic_DNA"/>
</dbReference>
<comment type="caution">
    <text evidence="1">The sequence shown here is derived from an EMBL/GenBank/DDBJ whole genome shotgun (WGS) entry which is preliminary data.</text>
</comment>
<evidence type="ECO:0000313" key="2">
    <source>
        <dbReference type="Proteomes" id="UP000823775"/>
    </source>
</evidence>
<dbReference type="CDD" id="cd06222">
    <property type="entry name" value="RNase_H_like"/>
    <property type="match status" value="1"/>
</dbReference>
<accession>A0ABS8V6R9</accession>
<name>A0ABS8V6R9_DATST</name>
<dbReference type="InterPro" id="IPR044730">
    <property type="entry name" value="RNase_H-like_dom_plant"/>
</dbReference>
<dbReference type="PANTHER" id="PTHR47723:SF19">
    <property type="entry name" value="POLYNUCLEOTIDYL TRANSFERASE, RIBONUCLEASE H-LIKE SUPERFAMILY PROTEIN"/>
    <property type="match status" value="1"/>
</dbReference>
<dbReference type="Proteomes" id="UP000823775">
    <property type="component" value="Unassembled WGS sequence"/>
</dbReference>
<proteinExistence type="predicted"/>
<keyword evidence="2" id="KW-1185">Reference proteome</keyword>
<dbReference type="InterPro" id="IPR036397">
    <property type="entry name" value="RNaseH_sf"/>
</dbReference>
<feature type="non-terminal residue" evidence="1">
    <location>
        <position position="214"/>
    </location>
</feature>
<dbReference type="SUPFAM" id="SSF53098">
    <property type="entry name" value="Ribonuclease H-like"/>
    <property type="match status" value="1"/>
</dbReference>
<gene>
    <name evidence="1" type="ORF">HAX54_029696</name>
</gene>
<evidence type="ECO:0008006" key="3">
    <source>
        <dbReference type="Google" id="ProtNLM"/>
    </source>
</evidence>
<dbReference type="InterPro" id="IPR053151">
    <property type="entry name" value="RNase_H-like"/>
</dbReference>
<protein>
    <recommendedName>
        <fullName evidence="3">RNase H type-1 domain-containing protein</fullName>
    </recommendedName>
</protein>
<evidence type="ECO:0000313" key="1">
    <source>
        <dbReference type="EMBL" id="MCD9642753.1"/>
    </source>
</evidence>
<dbReference type="PANTHER" id="PTHR47723">
    <property type="entry name" value="OS05G0353850 PROTEIN"/>
    <property type="match status" value="1"/>
</dbReference>
<sequence>MEIVSEKSAFQIFLYLEDILTPSVFAVELLSMTLLDIPLLKVKSLVFFGNHLEPPGIPRTHWNIRRILNKWLEVKAKNRVHQEILQVIPIIILWEVWRSWAAFKFGDNNKMNSYDGTTGKAGIGGVVRNNPGDLIMSFLIPISCGSNNEAEVLAANYGLKWFLHYGFDKAMEVKEVTITQCYRKSNGVVDYFAKLATASGINTFCFSYQQLLRE</sequence>
<reference evidence="1 2" key="1">
    <citation type="journal article" date="2021" name="BMC Genomics">
        <title>Datura genome reveals duplications of psychoactive alkaloid biosynthetic genes and high mutation rate following tissue culture.</title>
        <authorList>
            <person name="Rajewski A."/>
            <person name="Carter-House D."/>
            <person name="Stajich J."/>
            <person name="Litt A."/>
        </authorList>
    </citation>
    <scope>NUCLEOTIDE SEQUENCE [LARGE SCALE GENOMIC DNA]</scope>
    <source>
        <strain evidence="1">AR-01</strain>
    </source>
</reference>
<dbReference type="Gene3D" id="3.30.420.10">
    <property type="entry name" value="Ribonuclease H-like superfamily/Ribonuclease H"/>
    <property type="match status" value="1"/>
</dbReference>
<organism evidence="1 2">
    <name type="scientific">Datura stramonium</name>
    <name type="common">Jimsonweed</name>
    <name type="synonym">Common thornapple</name>
    <dbReference type="NCBI Taxonomy" id="4076"/>
    <lineage>
        <taxon>Eukaryota</taxon>
        <taxon>Viridiplantae</taxon>
        <taxon>Streptophyta</taxon>
        <taxon>Embryophyta</taxon>
        <taxon>Tracheophyta</taxon>
        <taxon>Spermatophyta</taxon>
        <taxon>Magnoliopsida</taxon>
        <taxon>eudicotyledons</taxon>
        <taxon>Gunneridae</taxon>
        <taxon>Pentapetalae</taxon>
        <taxon>asterids</taxon>
        <taxon>lamiids</taxon>
        <taxon>Solanales</taxon>
        <taxon>Solanaceae</taxon>
        <taxon>Solanoideae</taxon>
        <taxon>Datureae</taxon>
        <taxon>Datura</taxon>
    </lineage>
</organism>